<dbReference type="KEGG" id="mic:Mic7113_2145"/>
<dbReference type="EC" id="5.4.4.2" evidence="3"/>
<comment type="similarity">
    <text evidence="2">Belongs to the isochorismate synthase family.</text>
</comment>
<organism evidence="7 8">
    <name type="scientific">Allocoleopsis franciscana PCC 7113</name>
    <dbReference type="NCBI Taxonomy" id="1173027"/>
    <lineage>
        <taxon>Bacteria</taxon>
        <taxon>Bacillati</taxon>
        <taxon>Cyanobacteriota</taxon>
        <taxon>Cyanophyceae</taxon>
        <taxon>Coleofasciculales</taxon>
        <taxon>Coleofasciculaceae</taxon>
        <taxon>Allocoleopsis</taxon>
        <taxon>Allocoleopsis franciscana</taxon>
    </lineage>
</organism>
<dbReference type="PANTHER" id="PTHR42839">
    <property type="entry name" value="ISOCHORISMATE SYNTHASE ENTC"/>
    <property type="match status" value="1"/>
</dbReference>
<dbReference type="NCBIfam" id="TIGR00543">
    <property type="entry name" value="isochor_syn"/>
    <property type="match status" value="1"/>
</dbReference>
<protein>
    <recommendedName>
        <fullName evidence="3">isochorismate synthase</fullName>
        <ecNumber evidence="3">5.4.4.2</ecNumber>
    </recommendedName>
    <alternativeName>
        <fullName evidence="5">Isochorismate mutase</fullName>
    </alternativeName>
</protein>
<name>K9WC41_9CYAN</name>
<keyword evidence="8" id="KW-1185">Reference proteome</keyword>
<dbReference type="eggNOG" id="COG1169">
    <property type="taxonomic scope" value="Bacteria"/>
</dbReference>
<evidence type="ECO:0000313" key="8">
    <source>
        <dbReference type="Proteomes" id="UP000010471"/>
    </source>
</evidence>
<evidence type="ECO:0000256" key="5">
    <source>
        <dbReference type="ARBA" id="ARBA00041564"/>
    </source>
</evidence>
<keyword evidence="4 7" id="KW-0413">Isomerase</keyword>
<dbReference type="RefSeq" id="WP_015182112.1">
    <property type="nucleotide sequence ID" value="NC_019738.1"/>
</dbReference>
<dbReference type="Pfam" id="PF00425">
    <property type="entry name" value="Chorismate_bind"/>
    <property type="match status" value="1"/>
</dbReference>
<dbReference type="Gene3D" id="3.60.120.10">
    <property type="entry name" value="Anthranilate synthase"/>
    <property type="match status" value="1"/>
</dbReference>
<dbReference type="EMBL" id="CP003630">
    <property type="protein sequence ID" value="AFZ17960.1"/>
    <property type="molecule type" value="Genomic_DNA"/>
</dbReference>
<feature type="domain" description="Chorismate-utilising enzyme C-terminal" evidence="6">
    <location>
        <begin position="210"/>
        <end position="474"/>
    </location>
</feature>
<dbReference type="Proteomes" id="UP000010471">
    <property type="component" value="Chromosome"/>
</dbReference>
<evidence type="ECO:0000256" key="3">
    <source>
        <dbReference type="ARBA" id="ARBA00012824"/>
    </source>
</evidence>
<dbReference type="OrthoDB" id="9803598at2"/>
<dbReference type="AlphaFoldDB" id="K9WC41"/>
<dbReference type="InterPro" id="IPR004561">
    <property type="entry name" value="IsoChor_synthase"/>
</dbReference>
<dbReference type="InterPro" id="IPR015890">
    <property type="entry name" value="Chorismate_C"/>
</dbReference>
<reference evidence="7 8" key="1">
    <citation type="submission" date="2012-06" db="EMBL/GenBank/DDBJ databases">
        <title>Finished chromosome of genome of Microcoleus sp. PCC 7113.</title>
        <authorList>
            <consortium name="US DOE Joint Genome Institute"/>
            <person name="Gugger M."/>
            <person name="Coursin T."/>
            <person name="Rippka R."/>
            <person name="Tandeau De Marsac N."/>
            <person name="Huntemann M."/>
            <person name="Wei C.-L."/>
            <person name="Han J."/>
            <person name="Detter J.C."/>
            <person name="Han C."/>
            <person name="Tapia R."/>
            <person name="Chen A."/>
            <person name="Kyrpides N."/>
            <person name="Mavromatis K."/>
            <person name="Markowitz V."/>
            <person name="Szeto E."/>
            <person name="Ivanova N."/>
            <person name="Pagani I."/>
            <person name="Pati A."/>
            <person name="Goodwin L."/>
            <person name="Nordberg H.P."/>
            <person name="Cantor M.N."/>
            <person name="Hua S.X."/>
            <person name="Woyke T."/>
            <person name="Kerfeld C.A."/>
        </authorList>
    </citation>
    <scope>NUCLEOTIDE SEQUENCE [LARGE SCALE GENOMIC DNA]</scope>
    <source>
        <strain evidence="7 8">PCC 7113</strain>
    </source>
</reference>
<proteinExistence type="inferred from homology"/>
<evidence type="ECO:0000313" key="7">
    <source>
        <dbReference type="EMBL" id="AFZ17960.1"/>
    </source>
</evidence>
<dbReference type="STRING" id="1173027.Mic7113_2145"/>
<comment type="catalytic activity">
    <reaction evidence="1">
        <text>chorismate = isochorismate</text>
        <dbReference type="Rhea" id="RHEA:18985"/>
        <dbReference type="ChEBI" id="CHEBI:29748"/>
        <dbReference type="ChEBI" id="CHEBI:29780"/>
        <dbReference type="EC" id="5.4.4.2"/>
    </reaction>
</comment>
<dbReference type="InterPro" id="IPR005801">
    <property type="entry name" value="ADC_synthase"/>
</dbReference>
<evidence type="ECO:0000256" key="4">
    <source>
        <dbReference type="ARBA" id="ARBA00023235"/>
    </source>
</evidence>
<sequence>MPVTPYRTNLFQDRKELHQLLLTGKQQSLVKGCPQIVSISEEIEVLDPLAVLQAIAKPDQLQVYFEKASQREAIAAIDATLCLKTEGTNRFQKAQEFIQTTLDNLLPGGNLNLPFSGPHFFCSFTFFDKKQAVHSPFPAATIFLPRWQISCVQGSCVVVANVEINPQTNLQLLVERLCNQLRRISWYERRVSNVFEIAPHKIIKQAPKNAERFKSSVLSALESIRANQLRKIVLASAIDVLSPKPFNLVDSLDTLRKRHPDCYIFSSSNGKGQNFIGASPERLISIRQHQIEVDALAGSAPRGKTSTEDGAFAYQLLSSEKERREHQFVINFIVEQLSDLGLIPQMLPTPQLLKLSNIQHLWTPIQAQLLGDIHPLEIVAQLHPTPAVAGVPTKMAQEQIRRYETFDRTLYAAPLGWVDYQGNCEFIVGIRSALIESEKPARLFANAYRARLYAGAGIVAGSDPNKEFAEIQLKLQALLKALL</sequence>
<evidence type="ECO:0000256" key="2">
    <source>
        <dbReference type="ARBA" id="ARBA00005297"/>
    </source>
</evidence>
<dbReference type="HOGENOM" id="CLU_006493_8_4_3"/>
<evidence type="ECO:0000259" key="6">
    <source>
        <dbReference type="Pfam" id="PF00425"/>
    </source>
</evidence>
<dbReference type="GO" id="GO:0008909">
    <property type="term" value="F:isochorismate synthase activity"/>
    <property type="evidence" value="ECO:0007669"/>
    <property type="project" value="UniProtKB-EC"/>
</dbReference>
<evidence type="ECO:0000256" key="1">
    <source>
        <dbReference type="ARBA" id="ARBA00000799"/>
    </source>
</evidence>
<dbReference type="PANTHER" id="PTHR42839:SF2">
    <property type="entry name" value="ISOCHORISMATE SYNTHASE ENTC"/>
    <property type="match status" value="1"/>
</dbReference>
<dbReference type="PATRIC" id="fig|1173027.3.peg.2342"/>
<gene>
    <name evidence="7" type="ORF">Mic7113_2145</name>
</gene>
<accession>K9WC41</accession>
<dbReference type="SUPFAM" id="SSF56322">
    <property type="entry name" value="ADC synthase"/>
    <property type="match status" value="1"/>
</dbReference>